<dbReference type="EMBL" id="PXYL01000030">
    <property type="protein sequence ID" value="PSJ53208.1"/>
    <property type="molecule type" value="Genomic_DNA"/>
</dbReference>
<sequence length="67" mass="7516">MFVAQLVMQSTAFETCRAMAALEVLDIALLAEASLGQCRNLVPLVTFAFRITNGSSWRNRDLQRGRR</sequence>
<protein>
    <submittedName>
        <fullName evidence="1">Uncharacterized protein</fullName>
    </submittedName>
</protein>
<dbReference type="AlphaFoldDB" id="A0A2P7RSM2"/>
<comment type="caution">
    <text evidence="1">The sequence shown here is derived from an EMBL/GenBank/DDBJ whole genome shotgun (WGS) entry which is preliminary data.</text>
</comment>
<evidence type="ECO:0000313" key="1">
    <source>
        <dbReference type="EMBL" id="PSJ53208.1"/>
    </source>
</evidence>
<gene>
    <name evidence="1" type="ORF">C7I85_28215</name>
</gene>
<name>A0A2P7RSM2_9HYPH</name>
<organism evidence="1 2">
    <name type="scientific">Pseudaminobacter soli</name>
    <name type="common">ex Li et al. 2025</name>
    <dbReference type="NCBI Taxonomy" id="1295366"/>
    <lineage>
        <taxon>Bacteria</taxon>
        <taxon>Pseudomonadati</taxon>
        <taxon>Pseudomonadota</taxon>
        <taxon>Alphaproteobacteria</taxon>
        <taxon>Hyphomicrobiales</taxon>
        <taxon>Phyllobacteriaceae</taxon>
        <taxon>Pseudaminobacter</taxon>
    </lineage>
</organism>
<reference evidence="1 2" key="1">
    <citation type="submission" date="2018-03" db="EMBL/GenBank/DDBJ databases">
        <title>The draft genome of Mesorhizobium soli JCM 19897.</title>
        <authorList>
            <person name="Li L."/>
            <person name="Liu L."/>
            <person name="Liang L."/>
            <person name="Wang T."/>
            <person name="Zhang X."/>
        </authorList>
    </citation>
    <scope>NUCLEOTIDE SEQUENCE [LARGE SCALE GENOMIC DNA]</scope>
    <source>
        <strain evidence="1 2">JCM 19897</strain>
    </source>
</reference>
<proteinExistence type="predicted"/>
<evidence type="ECO:0000313" key="2">
    <source>
        <dbReference type="Proteomes" id="UP000240653"/>
    </source>
</evidence>
<accession>A0A2P7RSM2</accession>
<keyword evidence="2" id="KW-1185">Reference proteome</keyword>
<dbReference type="Proteomes" id="UP000240653">
    <property type="component" value="Unassembled WGS sequence"/>
</dbReference>